<keyword evidence="2" id="KW-0964">Secreted</keyword>
<dbReference type="Gramene" id="HORVU.MOREX.r2.2HG0177010.1">
    <property type="protein sequence ID" value="HORVU.MOREX.r2.2HG0177010.1.CDS.1"/>
    <property type="gene ID" value="HORVU.MOREX.r2.2HG0177010"/>
</dbReference>
<dbReference type="GeneID" id="123431239"/>
<sequence>MARPSDRRRATMAVRVAAPSTAAPPALVFALAVVFAVVRAEGGSGHVSFGEAANGGNAPSLRAGEVGAGLELAARDRVPASRVSVVGCVCVPSVGSLEGCACPPTPPPPPPACPPPPPPPPPPCPPPPPPPPPACPPPPPPPPACPPPEPEPTPWDFENKKLEQLYPVIQAFKRTITSDPLNVTATWVGTKICDSAKGGGAYKGFYCDTPPDDVNKTLTVASIDFNGFHLCAPTLAGFIDAFPDLALFHANSNNFSGDLPDLTSLRYFYELDLSNNGFSGAFPAAVPPLGRLAFLDLRFNGFAGEVPPSVFGISVEALFLNNNAFTGVIPESTFGTSRAEYIVVANNRFTGPIPRSIFNVSGTLSEILFLNNDLSGCLPYEVGLVEGLMVFDAGGNQIRGPIPLSFGCLADVQELNLARNQLYGHVPDVLCLLAKTGKLTNLSLSDNYFHSVGYHCMELVRSRVLDVRRNCILGFPGQRPHIECAMFYADPTKHCPFIPHIPCDLPGFKPKQTAAAAALPAGESAVHGLGADGSVAARTTDVGIGG</sequence>
<dbReference type="PANTHER" id="PTHR32093:SF128">
    <property type="entry name" value="LEUCINE-RICH REPEAT-CONTAINING N-TERMINAL PLANT-TYPE DOMAIN-CONTAINING PROTEIN"/>
    <property type="match status" value="1"/>
</dbReference>
<keyword evidence="3" id="KW-0732">Signal</keyword>
<comment type="subcellular location">
    <subcellularLocation>
        <location evidence="1">Secreted</location>
    </subcellularLocation>
</comment>
<protein>
    <recommendedName>
        <fullName evidence="7">Leucine-rich repeat-containing N-terminal plant-type domain-containing protein</fullName>
    </recommendedName>
</protein>
<organism evidence="5 6">
    <name type="scientific">Hordeum vulgare subsp. vulgare</name>
    <name type="common">Domesticated barley</name>
    <dbReference type="NCBI Taxonomy" id="112509"/>
    <lineage>
        <taxon>Eukaryota</taxon>
        <taxon>Viridiplantae</taxon>
        <taxon>Streptophyta</taxon>
        <taxon>Embryophyta</taxon>
        <taxon>Tracheophyta</taxon>
        <taxon>Spermatophyta</taxon>
        <taxon>Magnoliopsida</taxon>
        <taxon>Liliopsida</taxon>
        <taxon>Poales</taxon>
        <taxon>Poaceae</taxon>
        <taxon>BOP clade</taxon>
        <taxon>Pooideae</taxon>
        <taxon>Triticodae</taxon>
        <taxon>Triticeae</taxon>
        <taxon>Hordeinae</taxon>
        <taxon>Hordeum</taxon>
    </lineage>
</organism>
<keyword evidence="6" id="KW-1185">Reference proteome</keyword>
<keyword evidence="4" id="KW-0677">Repeat</keyword>
<reference evidence="5" key="3">
    <citation type="submission" date="2022-01" db="UniProtKB">
        <authorList>
            <consortium name="EnsemblPlants"/>
        </authorList>
    </citation>
    <scope>IDENTIFICATION</scope>
    <source>
        <strain evidence="5">subsp. vulgare</strain>
    </source>
</reference>
<dbReference type="Gramene" id="HORVU.MOREX.r3.2HG0212860.1">
    <property type="protein sequence ID" value="HORVU.MOREX.r3.2HG0212860.1.CDS1"/>
    <property type="gene ID" value="HORVU.MOREX.r3.2HG0212860"/>
</dbReference>
<dbReference type="InterPro" id="IPR051582">
    <property type="entry name" value="LRR_extensin-like_regulator"/>
</dbReference>
<dbReference type="GO" id="GO:0005576">
    <property type="term" value="C:extracellular region"/>
    <property type="evidence" value="ECO:0007669"/>
    <property type="project" value="UniProtKB-SubCell"/>
</dbReference>
<dbReference type="Proteomes" id="UP000011116">
    <property type="component" value="Chromosome 2H"/>
</dbReference>
<dbReference type="SUPFAM" id="SSF52058">
    <property type="entry name" value="L domain-like"/>
    <property type="match status" value="1"/>
</dbReference>
<dbReference type="KEGG" id="hvg:123431239"/>
<dbReference type="SMR" id="A0A8I6X918"/>
<dbReference type="EnsemblPlants" id="HORVU.MOREX.r3.2HG0212860.1">
    <property type="protein sequence ID" value="HORVU.MOREX.r3.2HG0212860.1.CDS1"/>
    <property type="gene ID" value="HORVU.MOREX.r3.2HG0212860"/>
</dbReference>
<evidence type="ECO:0000313" key="6">
    <source>
        <dbReference type="Proteomes" id="UP000011116"/>
    </source>
</evidence>
<dbReference type="InterPro" id="IPR032675">
    <property type="entry name" value="LRR_dom_sf"/>
</dbReference>
<dbReference type="RefSeq" id="XP_044971000.1">
    <property type="nucleotide sequence ID" value="XM_045115065.1"/>
</dbReference>
<gene>
    <name evidence="5" type="primary">LOC123431239</name>
</gene>
<evidence type="ECO:0000313" key="5">
    <source>
        <dbReference type="EnsemblPlants" id="HORVU.MOREX.r3.2HG0212860.1.CDS1"/>
    </source>
</evidence>
<dbReference type="Gene3D" id="3.80.10.10">
    <property type="entry name" value="Ribonuclease Inhibitor"/>
    <property type="match status" value="1"/>
</dbReference>
<proteinExistence type="predicted"/>
<dbReference type="PANTHER" id="PTHR32093">
    <property type="entry name" value="LEUCINE-RICH REPEAT EXTENSIN-LIKE PROTEIN 3-RELATED"/>
    <property type="match status" value="1"/>
</dbReference>
<accession>A0A8I6X918</accession>
<dbReference type="AlphaFoldDB" id="A0A8I6X918"/>
<evidence type="ECO:0000256" key="4">
    <source>
        <dbReference type="ARBA" id="ARBA00022737"/>
    </source>
</evidence>
<dbReference type="PRINTS" id="PR01217">
    <property type="entry name" value="PRICHEXTENSN"/>
</dbReference>
<evidence type="ECO:0000256" key="3">
    <source>
        <dbReference type="ARBA" id="ARBA00022729"/>
    </source>
</evidence>
<name>A0A8I6X918_HORVV</name>
<reference evidence="5" key="2">
    <citation type="submission" date="2020-10" db="EMBL/GenBank/DDBJ databases">
        <authorList>
            <person name="Scholz U."/>
            <person name="Mascher M."/>
            <person name="Fiebig A."/>
        </authorList>
    </citation>
    <scope>NUCLEOTIDE SEQUENCE [LARGE SCALE GENOMIC DNA]</scope>
    <source>
        <strain evidence="5">cv. Morex</strain>
    </source>
</reference>
<dbReference type="OrthoDB" id="676979at2759"/>
<evidence type="ECO:0000256" key="2">
    <source>
        <dbReference type="ARBA" id="ARBA00022525"/>
    </source>
</evidence>
<evidence type="ECO:0008006" key="7">
    <source>
        <dbReference type="Google" id="ProtNLM"/>
    </source>
</evidence>
<evidence type="ECO:0000256" key="1">
    <source>
        <dbReference type="ARBA" id="ARBA00004613"/>
    </source>
</evidence>
<reference evidence="6" key="1">
    <citation type="journal article" date="2012" name="Nature">
        <title>A physical, genetic and functional sequence assembly of the barley genome.</title>
        <authorList>
            <consortium name="The International Barley Genome Sequencing Consortium"/>
            <person name="Mayer K.F."/>
            <person name="Waugh R."/>
            <person name="Brown J.W."/>
            <person name="Schulman A."/>
            <person name="Langridge P."/>
            <person name="Platzer M."/>
            <person name="Fincher G.B."/>
            <person name="Muehlbauer G.J."/>
            <person name="Sato K."/>
            <person name="Close T.J."/>
            <person name="Wise R.P."/>
            <person name="Stein N."/>
        </authorList>
    </citation>
    <scope>NUCLEOTIDE SEQUENCE [LARGE SCALE GENOMIC DNA]</scope>
    <source>
        <strain evidence="6">cv. Morex</strain>
    </source>
</reference>